<dbReference type="Pfam" id="PF25601">
    <property type="entry name" value="AAA_lid_14"/>
    <property type="match status" value="1"/>
</dbReference>
<accession>A0A3A8NJ04</accession>
<dbReference type="GO" id="GO:0005524">
    <property type="term" value="F:ATP binding"/>
    <property type="evidence" value="ECO:0007669"/>
    <property type="project" value="UniProtKB-KW"/>
</dbReference>
<gene>
    <name evidence="7" type="ORF">D7X12_22130</name>
</gene>
<dbReference type="CDD" id="cd00009">
    <property type="entry name" value="AAA"/>
    <property type="match status" value="1"/>
</dbReference>
<keyword evidence="8" id="KW-1185">Reference proteome</keyword>
<protein>
    <submittedName>
        <fullName evidence="7">AAA family ATPase</fullName>
    </submittedName>
</protein>
<dbReference type="PANTHER" id="PTHR32071:SF95">
    <property type="entry name" value="DNA-BINDING TRANSCRIPTIONAL REGULATOR NTRC"/>
    <property type="match status" value="1"/>
</dbReference>
<organism evidence="7 8">
    <name type="scientific">Corallococcus sicarius</name>
    <dbReference type="NCBI Taxonomy" id="2316726"/>
    <lineage>
        <taxon>Bacteria</taxon>
        <taxon>Pseudomonadati</taxon>
        <taxon>Myxococcota</taxon>
        <taxon>Myxococcia</taxon>
        <taxon>Myxococcales</taxon>
        <taxon>Cystobacterineae</taxon>
        <taxon>Myxococcaceae</taxon>
        <taxon>Corallococcus</taxon>
    </lineage>
</organism>
<keyword evidence="2" id="KW-0067">ATP-binding</keyword>
<dbReference type="Gene3D" id="3.40.50.300">
    <property type="entry name" value="P-loop containing nucleotide triphosphate hydrolases"/>
    <property type="match status" value="1"/>
</dbReference>
<dbReference type="AlphaFoldDB" id="A0A3A8NJ04"/>
<dbReference type="GO" id="GO:0006355">
    <property type="term" value="P:regulation of DNA-templated transcription"/>
    <property type="evidence" value="ECO:0007669"/>
    <property type="project" value="InterPro"/>
</dbReference>
<evidence type="ECO:0000313" key="8">
    <source>
        <dbReference type="Proteomes" id="UP000273405"/>
    </source>
</evidence>
<dbReference type="PANTHER" id="PTHR32071">
    <property type="entry name" value="TRANSCRIPTIONAL REGULATORY PROTEIN"/>
    <property type="match status" value="1"/>
</dbReference>
<sequence length="427" mass="46967">MHGRPWDTPAGKLLASEIHFEMQMKGAVKLPSNAVFSSPSTLGLYWDILNACETGVSNILIIGEPGTGKEMVASAVALTLEKDCVPANCANLTNEVADALLFGVKGGQGISNVSKDGSQGYVQRARGKVLFLDELFEAPPAVLPKMLRLLQQRTFAQVGGPEERLEDTHIVAASNRFPSRKSLDLARANGEARADFIDRFPMVLELPPLRDRRSEIAFLAEHLVTQGMRDALNPSRGFGFVGVSEATLQRLVELRYAWPGNIRELQDLLRDQMMNRRHESTEPGRLLDIPQEDLDNFLEGRPPTLAESVLPTAQEPALSAWTKQGLRQLREQQLINSLRYEVCEQGLMASQLDSRWLTDAVYRRLNVSNVSQKLKDSINKSVKDLLLILQSGCPPNGGTEGSIAIQPRHLDVGVPGTPGTRDAPHAE</sequence>
<dbReference type="SUPFAM" id="SSF52540">
    <property type="entry name" value="P-loop containing nucleoside triphosphate hydrolases"/>
    <property type="match status" value="1"/>
</dbReference>
<evidence type="ECO:0000256" key="1">
    <source>
        <dbReference type="ARBA" id="ARBA00022741"/>
    </source>
</evidence>
<keyword evidence="1" id="KW-0547">Nucleotide-binding</keyword>
<evidence type="ECO:0000256" key="5">
    <source>
        <dbReference type="ARBA" id="ARBA00023159"/>
    </source>
</evidence>
<evidence type="ECO:0000313" key="7">
    <source>
        <dbReference type="EMBL" id="RKH39942.1"/>
    </source>
</evidence>
<keyword evidence="3" id="KW-0902">Two-component regulatory system</keyword>
<dbReference type="EMBL" id="RAWG01000146">
    <property type="protein sequence ID" value="RKH39942.1"/>
    <property type="molecule type" value="Genomic_DNA"/>
</dbReference>
<dbReference type="SMART" id="SM00382">
    <property type="entry name" value="AAA"/>
    <property type="match status" value="1"/>
</dbReference>
<dbReference type="Pfam" id="PF00158">
    <property type="entry name" value="Sigma54_activat"/>
    <property type="match status" value="1"/>
</dbReference>
<dbReference type="GO" id="GO:0003677">
    <property type="term" value="F:DNA binding"/>
    <property type="evidence" value="ECO:0007669"/>
    <property type="project" value="UniProtKB-KW"/>
</dbReference>
<evidence type="ECO:0000256" key="2">
    <source>
        <dbReference type="ARBA" id="ARBA00022840"/>
    </source>
</evidence>
<dbReference type="Proteomes" id="UP000273405">
    <property type="component" value="Unassembled WGS sequence"/>
</dbReference>
<dbReference type="InterPro" id="IPR003593">
    <property type="entry name" value="AAA+_ATPase"/>
</dbReference>
<evidence type="ECO:0000259" key="6">
    <source>
        <dbReference type="PROSITE" id="PS50045"/>
    </source>
</evidence>
<dbReference type="InterPro" id="IPR002078">
    <property type="entry name" value="Sigma_54_int"/>
</dbReference>
<dbReference type="Gene3D" id="1.10.8.60">
    <property type="match status" value="1"/>
</dbReference>
<dbReference type="InterPro" id="IPR027417">
    <property type="entry name" value="P-loop_NTPase"/>
</dbReference>
<name>A0A3A8NJ04_9BACT</name>
<feature type="domain" description="Sigma-54 factor interaction" evidence="6">
    <location>
        <begin position="85"/>
        <end position="274"/>
    </location>
</feature>
<comment type="caution">
    <text evidence="7">The sequence shown here is derived from an EMBL/GenBank/DDBJ whole genome shotgun (WGS) entry which is preliminary data.</text>
</comment>
<evidence type="ECO:0000256" key="3">
    <source>
        <dbReference type="ARBA" id="ARBA00023012"/>
    </source>
</evidence>
<proteinExistence type="predicted"/>
<dbReference type="PROSITE" id="PS50045">
    <property type="entry name" value="SIGMA54_INTERACT_4"/>
    <property type="match status" value="1"/>
</dbReference>
<evidence type="ECO:0000256" key="4">
    <source>
        <dbReference type="ARBA" id="ARBA00023125"/>
    </source>
</evidence>
<dbReference type="GO" id="GO:0000160">
    <property type="term" value="P:phosphorelay signal transduction system"/>
    <property type="evidence" value="ECO:0007669"/>
    <property type="project" value="UniProtKB-KW"/>
</dbReference>
<keyword evidence="4" id="KW-0238">DNA-binding</keyword>
<reference evidence="8" key="1">
    <citation type="submission" date="2018-09" db="EMBL/GenBank/DDBJ databases">
        <authorList>
            <person name="Livingstone P.G."/>
            <person name="Whitworth D.E."/>
        </authorList>
    </citation>
    <scope>NUCLEOTIDE SEQUENCE [LARGE SCALE GENOMIC DNA]</scope>
    <source>
        <strain evidence="8">CA040B</strain>
    </source>
</reference>
<dbReference type="InterPro" id="IPR058031">
    <property type="entry name" value="AAA_lid_NorR"/>
</dbReference>
<keyword evidence="5" id="KW-0010">Activator</keyword>